<gene>
    <name evidence="6" type="primary">GSTU8</name>
</gene>
<protein>
    <recommendedName>
        <fullName evidence="1">glutathione transferase</fullName>
        <ecNumber evidence="1">2.5.1.18</ecNumber>
    </recommendedName>
</protein>
<dbReference type="CDD" id="cd03185">
    <property type="entry name" value="GST_C_Tau"/>
    <property type="match status" value="1"/>
</dbReference>
<organism evidence="6">
    <name type="scientific">Dracaena cambodiana</name>
    <dbReference type="NCBI Taxonomy" id="580341"/>
    <lineage>
        <taxon>Eukaryota</taxon>
        <taxon>Viridiplantae</taxon>
        <taxon>Streptophyta</taxon>
        <taxon>Embryophyta</taxon>
        <taxon>Tracheophyta</taxon>
        <taxon>Spermatophyta</taxon>
        <taxon>Magnoliopsida</taxon>
        <taxon>Liliopsida</taxon>
        <taxon>Asparagales</taxon>
        <taxon>Asparagaceae</taxon>
        <taxon>Nolinoideae</taxon>
        <taxon>Dracaena</taxon>
    </lineage>
</organism>
<dbReference type="GO" id="GO:0005737">
    <property type="term" value="C:cytoplasm"/>
    <property type="evidence" value="ECO:0007669"/>
    <property type="project" value="TreeGrafter"/>
</dbReference>
<feature type="domain" description="GST C-terminal" evidence="5">
    <location>
        <begin position="87"/>
        <end position="218"/>
    </location>
</feature>
<reference evidence="6" key="1">
    <citation type="journal article" date="2016" name="Plant Physiol. Biochem.">
        <title>Transcriptome-wide identification and expression analysis of glutathione S-transferase genes involved in flavonoids accumulation in Dracaena cambodiana.</title>
        <authorList>
            <person name="Zhu J.H."/>
            <person name="Li H.L."/>
            <person name="Guo D."/>
            <person name="Wang Y."/>
            <person name="Dai H.F."/>
            <person name="Mei W.L."/>
            <person name="Peng S.Q."/>
        </authorList>
    </citation>
    <scope>NUCLEOTIDE SEQUENCE</scope>
</reference>
<evidence type="ECO:0000256" key="1">
    <source>
        <dbReference type="ARBA" id="ARBA00012452"/>
    </source>
</evidence>
<dbReference type="InterPro" id="IPR036249">
    <property type="entry name" value="Thioredoxin-like_sf"/>
</dbReference>
<dbReference type="InterPro" id="IPR045073">
    <property type="entry name" value="Omega/Tau-like"/>
</dbReference>
<sequence>MSEVRVLGVAGSPFSRRVELALRLKGIPYVYKEEDLLRKSKLLLECNPVYKKVPVLVHGGNAVAESLVILEYIEDTWTAGYHLLPEDPLERAKARFLAKFIDEKCLPAVWMSCWSEGETQKNFIEESKEHLCILEGELKGKKFFGGESIGIADIAANFLTIWVDVLQEIAGLCIISEDTHPVVWRWAREFLKSDVVKECTPKREKLLSMFQAQKDSKMAK</sequence>
<dbReference type="GO" id="GO:0006749">
    <property type="term" value="P:glutathione metabolic process"/>
    <property type="evidence" value="ECO:0007669"/>
    <property type="project" value="InterPro"/>
</dbReference>
<dbReference type="PROSITE" id="PS50404">
    <property type="entry name" value="GST_NTER"/>
    <property type="match status" value="1"/>
</dbReference>
<evidence type="ECO:0000313" key="6">
    <source>
        <dbReference type="EMBL" id="ANH58208.1"/>
    </source>
</evidence>
<dbReference type="SUPFAM" id="SSF52833">
    <property type="entry name" value="Thioredoxin-like"/>
    <property type="match status" value="1"/>
</dbReference>
<comment type="catalytic activity">
    <reaction evidence="3">
        <text>RX + glutathione = an S-substituted glutathione + a halide anion + H(+)</text>
        <dbReference type="Rhea" id="RHEA:16437"/>
        <dbReference type="ChEBI" id="CHEBI:15378"/>
        <dbReference type="ChEBI" id="CHEBI:16042"/>
        <dbReference type="ChEBI" id="CHEBI:17792"/>
        <dbReference type="ChEBI" id="CHEBI:57925"/>
        <dbReference type="ChEBI" id="CHEBI:90779"/>
        <dbReference type="EC" id="2.5.1.18"/>
    </reaction>
</comment>
<evidence type="ECO:0000256" key="3">
    <source>
        <dbReference type="ARBA" id="ARBA00047960"/>
    </source>
</evidence>
<dbReference type="InterPro" id="IPR010987">
    <property type="entry name" value="Glutathione-S-Trfase_C-like"/>
</dbReference>
<dbReference type="GO" id="GO:0004364">
    <property type="term" value="F:glutathione transferase activity"/>
    <property type="evidence" value="ECO:0007669"/>
    <property type="project" value="UniProtKB-EC"/>
</dbReference>
<dbReference type="EMBL" id="KU565016">
    <property type="protein sequence ID" value="ANH58208.1"/>
    <property type="molecule type" value="mRNA"/>
</dbReference>
<evidence type="ECO:0000259" key="4">
    <source>
        <dbReference type="PROSITE" id="PS50404"/>
    </source>
</evidence>
<dbReference type="InterPro" id="IPR045074">
    <property type="entry name" value="GST_C_Tau"/>
</dbReference>
<dbReference type="CDD" id="cd03058">
    <property type="entry name" value="GST_N_Tau"/>
    <property type="match status" value="1"/>
</dbReference>
<accession>A0A173GPJ8</accession>
<dbReference type="SFLD" id="SFLDG01152">
    <property type="entry name" value="Main.3:_Omega-_and_Tau-like"/>
    <property type="match status" value="1"/>
</dbReference>
<dbReference type="Gene3D" id="1.20.1050.10">
    <property type="match status" value="1"/>
</dbReference>
<dbReference type="Gene3D" id="3.40.30.10">
    <property type="entry name" value="Glutaredoxin"/>
    <property type="match status" value="1"/>
</dbReference>
<dbReference type="AlphaFoldDB" id="A0A173GPJ8"/>
<feature type="domain" description="GST N-terminal" evidence="4">
    <location>
        <begin position="2"/>
        <end position="81"/>
    </location>
</feature>
<dbReference type="InterPro" id="IPR004046">
    <property type="entry name" value="GST_C"/>
</dbReference>
<dbReference type="SFLD" id="SFLDS00019">
    <property type="entry name" value="Glutathione_Transferase_(cytos"/>
    <property type="match status" value="1"/>
</dbReference>
<dbReference type="InterPro" id="IPR004045">
    <property type="entry name" value="Glutathione_S-Trfase_N"/>
</dbReference>
<reference evidence="6" key="2">
    <citation type="submission" date="2016-01" db="EMBL/GenBank/DDBJ databases">
        <authorList>
            <person name="Oliw E.H."/>
        </authorList>
    </citation>
    <scope>NUCLEOTIDE SEQUENCE</scope>
</reference>
<dbReference type="PANTHER" id="PTHR11260:SF676">
    <property type="entry name" value="GLUTATHIONE S-TRANSFERASE U8"/>
    <property type="match status" value="1"/>
</dbReference>
<dbReference type="PANTHER" id="PTHR11260">
    <property type="entry name" value="GLUTATHIONE S-TRANSFERASE, GST, SUPERFAMILY, GST DOMAIN CONTAINING"/>
    <property type="match status" value="1"/>
</dbReference>
<dbReference type="FunFam" id="1.20.1050.10:FF:000012">
    <property type="entry name" value="Tau class glutathione S-transferase"/>
    <property type="match status" value="1"/>
</dbReference>
<dbReference type="SFLD" id="SFLDG00358">
    <property type="entry name" value="Main_(cytGST)"/>
    <property type="match status" value="1"/>
</dbReference>
<name>A0A173GPJ8_9ASPA</name>
<proteinExistence type="evidence at transcript level"/>
<keyword evidence="2 6" id="KW-0808">Transferase</keyword>
<dbReference type="PROSITE" id="PS50405">
    <property type="entry name" value="GST_CTER"/>
    <property type="match status" value="1"/>
</dbReference>
<evidence type="ECO:0000259" key="5">
    <source>
        <dbReference type="PROSITE" id="PS50405"/>
    </source>
</evidence>
<dbReference type="EC" id="2.5.1.18" evidence="1"/>
<dbReference type="SUPFAM" id="SSF47616">
    <property type="entry name" value="GST C-terminal domain-like"/>
    <property type="match status" value="1"/>
</dbReference>
<dbReference type="InterPro" id="IPR036282">
    <property type="entry name" value="Glutathione-S-Trfase_C_sf"/>
</dbReference>
<dbReference type="Pfam" id="PF00043">
    <property type="entry name" value="GST_C"/>
    <property type="match status" value="1"/>
</dbReference>
<dbReference type="Pfam" id="PF13409">
    <property type="entry name" value="GST_N_2"/>
    <property type="match status" value="1"/>
</dbReference>
<dbReference type="InterPro" id="IPR040079">
    <property type="entry name" value="Glutathione_S-Trfase"/>
</dbReference>
<evidence type="ECO:0000256" key="2">
    <source>
        <dbReference type="ARBA" id="ARBA00022679"/>
    </source>
</evidence>